<feature type="transmembrane region" description="Helical" evidence="1">
    <location>
        <begin position="402"/>
        <end position="420"/>
    </location>
</feature>
<keyword evidence="1" id="KW-0472">Membrane</keyword>
<keyword evidence="1" id="KW-1133">Transmembrane helix</keyword>
<evidence type="ECO:0000313" key="2">
    <source>
        <dbReference type="EMBL" id="HGZ12046.1"/>
    </source>
</evidence>
<feature type="transmembrane region" description="Helical" evidence="1">
    <location>
        <begin position="260"/>
        <end position="281"/>
    </location>
</feature>
<proteinExistence type="predicted"/>
<feature type="transmembrane region" description="Helical" evidence="1">
    <location>
        <begin position="99"/>
        <end position="118"/>
    </location>
</feature>
<evidence type="ECO:0000256" key="1">
    <source>
        <dbReference type="SAM" id="Phobius"/>
    </source>
</evidence>
<gene>
    <name evidence="2" type="ORF">ENW48_07495</name>
</gene>
<dbReference type="EMBL" id="DTKJ01000055">
    <property type="protein sequence ID" value="HGZ12046.1"/>
    <property type="molecule type" value="Genomic_DNA"/>
</dbReference>
<comment type="caution">
    <text evidence="2">The sequence shown here is derived from an EMBL/GenBank/DDBJ whole genome shotgun (WGS) entry which is preliminary data.</text>
</comment>
<feature type="transmembrane region" description="Helical" evidence="1">
    <location>
        <begin position="327"/>
        <end position="346"/>
    </location>
</feature>
<feature type="transmembrane region" description="Helical" evidence="1">
    <location>
        <begin position="235"/>
        <end position="253"/>
    </location>
</feature>
<feature type="transmembrane region" description="Helical" evidence="1">
    <location>
        <begin position="15"/>
        <end position="33"/>
    </location>
</feature>
<protein>
    <recommendedName>
        <fullName evidence="3">Membrane protein 6-pyruvoyl-tetrahydropterin synthase-related domain-containing protein</fullName>
    </recommendedName>
</protein>
<organism evidence="2">
    <name type="scientific">Desulfobacca acetoxidans</name>
    <dbReference type="NCBI Taxonomy" id="60893"/>
    <lineage>
        <taxon>Bacteria</taxon>
        <taxon>Pseudomonadati</taxon>
        <taxon>Thermodesulfobacteriota</taxon>
        <taxon>Desulfobaccia</taxon>
        <taxon>Desulfobaccales</taxon>
        <taxon>Desulfobaccaceae</taxon>
        <taxon>Desulfobacca</taxon>
    </lineage>
</organism>
<feature type="transmembrane region" description="Helical" evidence="1">
    <location>
        <begin position="358"/>
        <end position="382"/>
    </location>
</feature>
<dbReference type="AlphaFoldDB" id="A0A7C5AM18"/>
<name>A0A7C5AM18_9BACT</name>
<feature type="transmembrane region" description="Helical" evidence="1">
    <location>
        <begin position="196"/>
        <end position="223"/>
    </location>
</feature>
<evidence type="ECO:0008006" key="3">
    <source>
        <dbReference type="Google" id="ProtNLM"/>
    </source>
</evidence>
<feature type="transmembrane region" description="Helical" evidence="1">
    <location>
        <begin position="301"/>
        <end position="320"/>
    </location>
</feature>
<accession>A0A7C5AM18</accession>
<feature type="transmembrane region" description="Helical" evidence="1">
    <location>
        <begin position="125"/>
        <end position="146"/>
    </location>
</feature>
<sequence>MPEPTLQSRAWGSRLLFMAGFVVFLAAQGYMLIAPLSNWTLLPEIDDTLTYVLKTQQMKECFSQTCPALVDLRQQLHVVLPNPEAARQQALASSRVFPVYHPLFSVLLLSLSGLGMSLMESYRFLWCLAPGIFGLAFAYFLNTLVGPGPAGVALLLLAFKVFPDTGLHHLVPSNFTMALALLLFGRLIACQGRAPWSLVLGSLVLMAMHLIGVIYAGMAALLSIFLVEKEERRQVVLPVVAVAVGIGTLFLVYKLIRSTVGVMFAFPSLFPTGNQAFRYWIRGVAANLAQVVIENIRVAEGLWGMAPFFLGALTVGLVTLSPKRRQVILKITLIYLLALGGVLFYVSSHPADYLFRLWIPLVVILFGLVGQGVCAVMGWAGVWWSQYREALWGQEFKGLQQFWPLALIAVTLGYLGDMVVKGAEQVIAMGQYLREREPLALFPSQPELLLSEARPGDRVLYTSIIAMDYYLIHGALKLGAVYYHPAFKESFIETDWLRRPGLRFVVAYQPTVFHPSFVGVDENNWWITRPDFRYSYLSRPRRYGPAAREGKIPVALYRELTVKLKNEDRPQTLRINLENQGGPGIVQVIPLDPLGQPREEGRQEIKIRKGWSGWLTVDLRPLTPWSALMLKFPGDRDRYQVAGLAFDQDPHLWPWNRKARLTFHPRDGGSPAFTVSFDPKDLLPEALKSRPVTVLDDQGSSVLLMLY</sequence>
<reference evidence="2" key="1">
    <citation type="journal article" date="2020" name="mSystems">
        <title>Genome- and Community-Level Interaction Insights into Carbon Utilization and Element Cycling Functions of Hydrothermarchaeota in Hydrothermal Sediment.</title>
        <authorList>
            <person name="Zhou Z."/>
            <person name="Liu Y."/>
            <person name="Xu W."/>
            <person name="Pan J."/>
            <person name="Luo Z.H."/>
            <person name="Li M."/>
        </authorList>
    </citation>
    <scope>NUCLEOTIDE SEQUENCE [LARGE SCALE GENOMIC DNA]</scope>
    <source>
        <strain evidence="2">SpSt-853</strain>
    </source>
</reference>
<keyword evidence="1" id="KW-0812">Transmembrane</keyword>
<feature type="transmembrane region" description="Helical" evidence="1">
    <location>
        <begin position="166"/>
        <end position="184"/>
    </location>
</feature>